<keyword evidence="2" id="KW-1185">Reference proteome</keyword>
<name>A0AAW1YA09_RUBAR</name>
<evidence type="ECO:0000313" key="1">
    <source>
        <dbReference type="EMBL" id="KAK9945950.1"/>
    </source>
</evidence>
<protein>
    <submittedName>
        <fullName evidence="1">Uncharacterized protein</fullName>
    </submittedName>
</protein>
<evidence type="ECO:0000313" key="2">
    <source>
        <dbReference type="Proteomes" id="UP001457282"/>
    </source>
</evidence>
<accession>A0AAW1YA09</accession>
<organism evidence="1 2">
    <name type="scientific">Rubus argutus</name>
    <name type="common">Southern blackberry</name>
    <dbReference type="NCBI Taxonomy" id="59490"/>
    <lineage>
        <taxon>Eukaryota</taxon>
        <taxon>Viridiplantae</taxon>
        <taxon>Streptophyta</taxon>
        <taxon>Embryophyta</taxon>
        <taxon>Tracheophyta</taxon>
        <taxon>Spermatophyta</taxon>
        <taxon>Magnoliopsida</taxon>
        <taxon>eudicotyledons</taxon>
        <taxon>Gunneridae</taxon>
        <taxon>Pentapetalae</taxon>
        <taxon>rosids</taxon>
        <taxon>fabids</taxon>
        <taxon>Rosales</taxon>
        <taxon>Rosaceae</taxon>
        <taxon>Rosoideae</taxon>
        <taxon>Rosoideae incertae sedis</taxon>
        <taxon>Rubus</taxon>
    </lineage>
</organism>
<sequence length="337" mass="38065">MADNRDWPIYLQVITSGKNPFLMCVIEEKEKNGVLEESSSSSKWGKQKISVVLESRRDRIKQLPAPPPLPEDADFRYHVTSLVALNSKLYLMGEGFGLMVMDLAEEDENQWRRVSLLRGGKRPGLVEAVVGEDGFLYALKSDHTLHRIHHDHPRRQDKLIMDNSFKRLFGVSKKNIYIAMSEGMFCYDLKSRSLEIVGKNLGISLTALIPYDESINGSLQQYVEGLPTDGKTLPGPAISYNYPIDNAYLLQIGTHQVQGSPKLALVWRYEASEASDFNECQLHCCKFILHIRQDHDTSHPNFMAEILSTGIYRLGEDTSSVIDCTAGVMQFPYIPNP</sequence>
<dbReference type="Proteomes" id="UP001457282">
    <property type="component" value="Unassembled WGS sequence"/>
</dbReference>
<proteinExistence type="predicted"/>
<comment type="caution">
    <text evidence="1">The sequence shown here is derived from an EMBL/GenBank/DDBJ whole genome shotgun (WGS) entry which is preliminary data.</text>
</comment>
<reference evidence="1 2" key="1">
    <citation type="journal article" date="2023" name="G3 (Bethesda)">
        <title>A chromosome-length genome assembly and annotation of blackberry (Rubus argutus, cv. 'Hillquist').</title>
        <authorList>
            <person name="Bruna T."/>
            <person name="Aryal R."/>
            <person name="Dudchenko O."/>
            <person name="Sargent D.J."/>
            <person name="Mead D."/>
            <person name="Buti M."/>
            <person name="Cavallini A."/>
            <person name="Hytonen T."/>
            <person name="Andres J."/>
            <person name="Pham M."/>
            <person name="Weisz D."/>
            <person name="Mascagni F."/>
            <person name="Usai G."/>
            <person name="Natali L."/>
            <person name="Bassil N."/>
            <person name="Fernandez G.E."/>
            <person name="Lomsadze A."/>
            <person name="Armour M."/>
            <person name="Olukolu B."/>
            <person name="Poorten T."/>
            <person name="Britton C."/>
            <person name="Davik J."/>
            <person name="Ashrafi H."/>
            <person name="Aiden E.L."/>
            <person name="Borodovsky M."/>
            <person name="Worthington M."/>
        </authorList>
    </citation>
    <scope>NUCLEOTIDE SEQUENCE [LARGE SCALE GENOMIC DNA]</scope>
    <source>
        <strain evidence="1">PI 553951</strain>
    </source>
</reference>
<dbReference type="EMBL" id="JBEDUW010000002">
    <property type="protein sequence ID" value="KAK9945950.1"/>
    <property type="molecule type" value="Genomic_DNA"/>
</dbReference>
<gene>
    <name evidence="1" type="ORF">M0R45_011439</name>
</gene>
<dbReference type="AlphaFoldDB" id="A0AAW1YA09"/>